<organism evidence="1 2">
    <name type="scientific">Lonsdalea britannica</name>
    <dbReference type="NCBI Taxonomy" id="1082704"/>
    <lineage>
        <taxon>Bacteria</taxon>
        <taxon>Pseudomonadati</taxon>
        <taxon>Pseudomonadota</taxon>
        <taxon>Gammaproteobacteria</taxon>
        <taxon>Enterobacterales</taxon>
        <taxon>Pectobacteriaceae</taxon>
        <taxon>Lonsdalea</taxon>
    </lineage>
</organism>
<reference evidence="1 2" key="1">
    <citation type="submission" date="2017-08" db="EMBL/GenBank/DDBJ databases">
        <title>Comparative genomics of bacteria isolated from necrotic lesions of AOD affected trees.</title>
        <authorList>
            <person name="Doonan J."/>
            <person name="Denman S."/>
            <person name="McDonald J.E."/>
        </authorList>
    </citation>
    <scope>NUCLEOTIDE SEQUENCE [LARGE SCALE GENOMIC DNA]</scope>
    <source>
        <strain evidence="1 2">477</strain>
    </source>
</reference>
<dbReference type="RefSeq" id="WP_085652205.1">
    <property type="nucleotide sequence ID" value="NZ_CP023009.1"/>
</dbReference>
<evidence type="ECO:0000313" key="1">
    <source>
        <dbReference type="EMBL" id="AXW88524.1"/>
    </source>
</evidence>
<evidence type="ECO:0000313" key="2">
    <source>
        <dbReference type="Proteomes" id="UP000263881"/>
    </source>
</evidence>
<name>A0AAD0SJR3_9GAMM</name>
<keyword evidence="2" id="KW-1185">Reference proteome</keyword>
<accession>A0AAD0SJR3</accession>
<dbReference type="Proteomes" id="UP000263881">
    <property type="component" value="Chromosome"/>
</dbReference>
<dbReference type="EMBL" id="CP023009">
    <property type="protein sequence ID" value="AXW88524.1"/>
    <property type="molecule type" value="Genomic_DNA"/>
</dbReference>
<protein>
    <submittedName>
        <fullName evidence="1">Uncharacterized protein</fullName>
    </submittedName>
</protein>
<sequence>MSIFSTPFAGTRFSPYRLRGACGSQCELAAPITSLAMGFQSNKAKMGGRVMPSASVLSAMVHGHRRYQL</sequence>
<gene>
    <name evidence="1" type="ORF">CKQ53_17100</name>
</gene>
<dbReference type="AlphaFoldDB" id="A0AAD0SJR3"/>
<dbReference type="KEGG" id="lbq:CKQ53_17100"/>
<proteinExistence type="predicted"/>